<dbReference type="EMBL" id="JBHSDK010000003">
    <property type="protein sequence ID" value="MFC4334171.1"/>
    <property type="molecule type" value="Genomic_DNA"/>
</dbReference>
<evidence type="ECO:0000313" key="1">
    <source>
        <dbReference type="EMBL" id="MFC4334171.1"/>
    </source>
</evidence>
<dbReference type="Proteomes" id="UP001595823">
    <property type="component" value="Unassembled WGS sequence"/>
</dbReference>
<organism evidence="1 2">
    <name type="scientific">Salininema proteolyticum</name>
    <dbReference type="NCBI Taxonomy" id="1607685"/>
    <lineage>
        <taxon>Bacteria</taxon>
        <taxon>Bacillati</taxon>
        <taxon>Actinomycetota</taxon>
        <taxon>Actinomycetes</taxon>
        <taxon>Glycomycetales</taxon>
        <taxon>Glycomycetaceae</taxon>
        <taxon>Salininema</taxon>
    </lineage>
</organism>
<reference evidence="2" key="1">
    <citation type="journal article" date="2019" name="Int. J. Syst. Evol. Microbiol.">
        <title>The Global Catalogue of Microorganisms (GCM) 10K type strain sequencing project: providing services to taxonomists for standard genome sequencing and annotation.</title>
        <authorList>
            <consortium name="The Broad Institute Genomics Platform"/>
            <consortium name="The Broad Institute Genome Sequencing Center for Infectious Disease"/>
            <person name="Wu L."/>
            <person name="Ma J."/>
        </authorList>
    </citation>
    <scope>NUCLEOTIDE SEQUENCE [LARGE SCALE GENOMIC DNA]</scope>
    <source>
        <strain evidence="2">IBRC-M 10908</strain>
    </source>
</reference>
<comment type="caution">
    <text evidence="1">The sequence shown here is derived from an EMBL/GenBank/DDBJ whole genome shotgun (WGS) entry which is preliminary data.</text>
</comment>
<protein>
    <recommendedName>
        <fullName evidence="3">S1 motif domain-containing protein</fullName>
    </recommendedName>
</protein>
<sequence>MSNCIEGLLPFNEFSTELVEGRQVRVRVAGVDLTGRKVRLVSEPGRSGSNDV</sequence>
<proteinExistence type="predicted"/>
<dbReference type="RefSeq" id="WP_380618064.1">
    <property type="nucleotide sequence ID" value="NZ_JBHSDK010000003.1"/>
</dbReference>
<evidence type="ECO:0008006" key="3">
    <source>
        <dbReference type="Google" id="ProtNLM"/>
    </source>
</evidence>
<keyword evidence="2" id="KW-1185">Reference proteome</keyword>
<evidence type="ECO:0000313" key="2">
    <source>
        <dbReference type="Proteomes" id="UP001595823"/>
    </source>
</evidence>
<gene>
    <name evidence="1" type="ORF">ACFPET_03065</name>
</gene>
<accession>A0ABV8TTS8</accession>
<name>A0ABV8TTS8_9ACTN</name>